<dbReference type="RefSeq" id="WP_097071186.1">
    <property type="nucleotide sequence ID" value="NZ_OBMT01000016.1"/>
</dbReference>
<reference evidence="2" key="1">
    <citation type="submission" date="2017-08" db="EMBL/GenBank/DDBJ databases">
        <authorList>
            <person name="Varghese N."/>
            <person name="Submissions S."/>
        </authorList>
    </citation>
    <scope>NUCLEOTIDE SEQUENCE [LARGE SCALE GENOMIC DNA]</scope>
    <source>
        <strain evidence="2">JA276</strain>
    </source>
</reference>
<dbReference type="OrthoDB" id="9794206at2"/>
<dbReference type="Proteomes" id="UP000219111">
    <property type="component" value="Unassembled WGS sequence"/>
</dbReference>
<dbReference type="Pfam" id="PF05159">
    <property type="entry name" value="Capsule_synth"/>
    <property type="match status" value="1"/>
</dbReference>
<proteinExistence type="predicted"/>
<dbReference type="AlphaFoldDB" id="A0A285T9X2"/>
<gene>
    <name evidence="1" type="ORF">SAMN05877831_11646</name>
</gene>
<name>A0A285T9X2_9RHOB</name>
<dbReference type="EMBL" id="OBMT01000016">
    <property type="protein sequence ID" value="SOC18340.1"/>
    <property type="molecule type" value="Genomic_DNA"/>
</dbReference>
<evidence type="ECO:0000313" key="2">
    <source>
        <dbReference type="Proteomes" id="UP000219111"/>
    </source>
</evidence>
<dbReference type="InterPro" id="IPR007833">
    <property type="entry name" value="Capsule_polysaccharide_synth"/>
</dbReference>
<dbReference type="GO" id="GO:0000271">
    <property type="term" value="P:polysaccharide biosynthetic process"/>
    <property type="evidence" value="ECO:0007669"/>
    <property type="project" value="InterPro"/>
</dbReference>
<dbReference type="GO" id="GO:0015774">
    <property type="term" value="P:polysaccharide transport"/>
    <property type="evidence" value="ECO:0007669"/>
    <property type="project" value="InterPro"/>
</dbReference>
<accession>A0A285T9X2</accession>
<dbReference type="SUPFAM" id="SSF53756">
    <property type="entry name" value="UDP-Glycosyltransferase/glycogen phosphorylase"/>
    <property type="match status" value="1"/>
</dbReference>
<organism evidence="1 2">
    <name type="scientific">Rhodobacter maris</name>
    <dbReference type="NCBI Taxonomy" id="446682"/>
    <lineage>
        <taxon>Bacteria</taxon>
        <taxon>Pseudomonadati</taxon>
        <taxon>Pseudomonadota</taxon>
        <taxon>Alphaproteobacteria</taxon>
        <taxon>Rhodobacterales</taxon>
        <taxon>Rhodobacter group</taxon>
        <taxon>Rhodobacter</taxon>
    </lineage>
</organism>
<protein>
    <submittedName>
        <fullName evidence="1">Capsular polysaccharide export protein</fullName>
    </submittedName>
</protein>
<evidence type="ECO:0000313" key="1">
    <source>
        <dbReference type="EMBL" id="SOC18340.1"/>
    </source>
</evidence>
<sequence length="392" mass="43557">MTVAPLRFTCLEERKGQRDLLKQLFPRIAEVTWLLAPPLGWRDYPQSEARAWEAYDRRKTPAATGVMRRLKQRLLKWQYNGARRYFEANKACVAVAWNAQAGNRYVFMQAARDAGVKRLFLELGPFPGTLTADPCGVNFVNGLPREIAPYLEWRRTTPSAEPGWRSLAQTIRQRAAAGEVKPSAADVPPLEAPYVFAPLQTPGDSQLRLFGGEHRSVEAFVRALVRASHALPAGWHLRLKEHPTAPGSLAEFITREARGSRVVLDNQTDTFAQVRAARAVVTVNSSVGLEAMGFDKPVIATGQCFWAFDGVAHHAPGDAELAQLFATADTLSFDATARDAFLGFLFEEYYPRLRRPDSPEIDLSAELAKLTLRLDPPAGHPIWARPCKDLSA</sequence>
<keyword evidence="2" id="KW-1185">Reference proteome</keyword>